<feature type="compositionally biased region" description="Basic residues" evidence="1">
    <location>
        <begin position="47"/>
        <end position="63"/>
    </location>
</feature>
<feature type="region of interest" description="Disordered" evidence="1">
    <location>
        <begin position="1"/>
        <end position="140"/>
    </location>
</feature>
<feature type="compositionally biased region" description="Low complexity" evidence="1">
    <location>
        <begin position="75"/>
        <end position="84"/>
    </location>
</feature>
<proteinExistence type="predicted"/>
<gene>
    <name evidence="2" type="ORF">PCOR1329_LOCUS64412</name>
</gene>
<name>A0ABN9W670_9DINO</name>
<feature type="compositionally biased region" description="Basic residues" evidence="1">
    <location>
        <begin position="1"/>
        <end position="22"/>
    </location>
</feature>
<accession>A0ABN9W670</accession>
<evidence type="ECO:0000313" key="3">
    <source>
        <dbReference type="Proteomes" id="UP001189429"/>
    </source>
</evidence>
<dbReference type="Proteomes" id="UP001189429">
    <property type="component" value="Unassembled WGS sequence"/>
</dbReference>
<feature type="non-terminal residue" evidence="2">
    <location>
        <position position="1"/>
    </location>
</feature>
<dbReference type="InterPro" id="IPR035979">
    <property type="entry name" value="RBD_domain_sf"/>
</dbReference>
<evidence type="ECO:0000256" key="1">
    <source>
        <dbReference type="SAM" id="MobiDB-lite"/>
    </source>
</evidence>
<dbReference type="SUPFAM" id="SSF54928">
    <property type="entry name" value="RNA-binding domain, RBD"/>
    <property type="match status" value="1"/>
</dbReference>
<comment type="caution">
    <text evidence="2">The sequence shown here is derived from an EMBL/GenBank/DDBJ whole genome shotgun (WGS) entry which is preliminary data.</text>
</comment>
<reference evidence="2" key="1">
    <citation type="submission" date="2023-10" db="EMBL/GenBank/DDBJ databases">
        <authorList>
            <person name="Chen Y."/>
            <person name="Shah S."/>
            <person name="Dougan E. K."/>
            <person name="Thang M."/>
            <person name="Chan C."/>
        </authorList>
    </citation>
    <scope>NUCLEOTIDE SEQUENCE [LARGE SCALE GENOMIC DNA]</scope>
</reference>
<protein>
    <submittedName>
        <fullName evidence="2">Uncharacterized protein</fullName>
    </submittedName>
</protein>
<feature type="non-terminal residue" evidence="2">
    <location>
        <position position="140"/>
    </location>
</feature>
<sequence length="140" mass="15374">RHASRPQRRAAGLRHDGRRRPRREAARVGAPGRHHRRGAPDSVQHLWHCHRRRHQGRWLRARHVQGDQGGGGRHTGAAQHLQDPPGRRAPDPGPVGASASDRGQGDSGWGGRGGRERAEGDTDHKLFVGGLPSDISEEEL</sequence>
<keyword evidence="3" id="KW-1185">Reference proteome</keyword>
<evidence type="ECO:0000313" key="2">
    <source>
        <dbReference type="EMBL" id="CAK0881631.1"/>
    </source>
</evidence>
<organism evidence="2 3">
    <name type="scientific">Prorocentrum cordatum</name>
    <dbReference type="NCBI Taxonomy" id="2364126"/>
    <lineage>
        <taxon>Eukaryota</taxon>
        <taxon>Sar</taxon>
        <taxon>Alveolata</taxon>
        <taxon>Dinophyceae</taxon>
        <taxon>Prorocentrales</taxon>
        <taxon>Prorocentraceae</taxon>
        <taxon>Prorocentrum</taxon>
    </lineage>
</organism>
<dbReference type="EMBL" id="CAUYUJ010018210">
    <property type="protein sequence ID" value="CAK0881631.1"/>
    <property type="molecule type" value="Genomic_DNA"/>
</dbReference>
<feature type="compositionally biased region" description="Basic and acidic residues" evidence="1">
    <location>
        <begin position="113"/>
        <end position="126"/>
    </location>
</feature>